<accession>A0ABZ2TXB8</accession>
<protein>
    <submittedName>
        <fullName evidence="2">Uncharacterized protein</fullName>
    </submittedName>
</protein>
<keyword evidence="3" id="KW-1185">Reference proteome</keyword>
<evidence type="ECO:0000256" key="1">
    <source>
        <dbReference type="SAM" id="MobiDB-lite"/>
    </source>
</evidence>
<sequence>MATVQGYGSRQRTILIGLVGAAALAVSSCSALSIDSPPSEIVIPGTDAPMTESPSSSLAPTTASRTFGGGDETLSPWSYERVIKAAPRASNSRYQIGSTAAAGELADVSGYHFSTEDRSVRCSTGNNGADALACVGTNVKGAKPSSRDGGECEWKPDFVILDANGPTEGACANSYPVLFRSRILSSGESLTIDRFACLANNDDLYCVESSSGTGFAITAAGYMSIRAGDRAPSALLALSTDIPPSTLETTQSSPVVPTD</sequence>
<feature type="compositionally biased region" description="Low complexity" evidence="1">
    <location>
        <begin position="53"/>
        <end position="64"/>
    </location>
</feature>
<name>A0ABZ2TXB8_9ACTN</name>
<organism evidence="2 3">
    <name type="scientific">Gordonia hydrophobica</name>
    <dbReference type="NCBI Taxonomy" id="40516"/>
    <lineage>
        <taxon>Bacteria</taxon>
        <taxon>Bacillati</taxon>
        <taxon>Actinomycetota</taxon>
        <taxon>Actinomycetes</taxon>
        <taxon>Mycobacteriales</taxon>
        <taxon>Gordoniaceae</taxon>
        <taxon>Gordonia</taxon>
    </lineage>
</organism>
<dbReference type="Proteomes" id="UP001479933">
    <property type="component" value="Chromosome"/>
</dbReference>
<feature type="region of interest" description="Disordered" evidence="1">
    <location>
        <begin position="42"/>
        <end position="72"/>
    </location>
</feature>
<reference evidence="2 3" key="1">
    <citation type="journal article" date="2023" name="Virus Evol.">
        <title>Computational host range prediction-The good, the bad, and the ugly.</title>
        <authorList>
            <person name="Howell A.A."/>
            <person name="Versoza C.J."/>
            <person name="Pfeifer S.P."/>
        </authorList>
    </citation>
    <scope>NUCLEOTIDE SEQUENCE [LARGE SCALE GENOMIC DNA]</scope>
    <source>
        <strain evidence="2 3">1610/1b</strain>
    </source>
</reference>
<proteinExistence type="predicted"/>
<evidence type="ECO:0000313" key="2">
    <source>
        <dbReference type="EMBL" id="WYY06118.1"/>
    </source>
</evidence>
<evidence type="ECO:0000313" key="3">
    <source>
        <dbReference type="Proteomes" id="UP001479933"/>
    </source>
</evidence>
<gene>
    <name evidence="2" type="ORF">RVF87_13655</name>
</gene>
<dbReference type="RefSeq" id="WP_066161822.1">
    <property type="nucleotide sequence ID" value="NZ_CP136137.1"/>
</dbReference>
<dbReference type="EMBL" id="CP136137">
    <property type="protein sequence ID" value="WYY06118.1"/>
    <property type="molecule type" value="Genomic_DNA"/>
</dbReference>